<feature type="region of interest" description="Disordered" evidence="1">
    <location>
        <begin position="37"/>
        <end position="84"/>
    </location>
</feature>
<proteinExistence type="predicted"/>
<protein>
    <submittedName>
        <fullName evidence="2">Uncharacterized protein</fullName>
    </submittedName>
</protein>
<name>A0ABP9ZUV6_9GAMM</name>
<organism evidence="2 3">
    <name type="scientific">Thalassolituus maritimus</name>
    <dbReference type="NCBI Taxonomy" id="484498"/>
    <lineage>
        <taxon>Bacteria</taxon>
        <taxon>Pseudomonadati</taxon>
        <taxon>Pseudomonadota</taxon>
        <taxon>Gammaproteobacteria</taxon>
        <taxon>Oceanospirillales</taxon>
        <taxon>Oceanospirillaceae</taxon>
        <taxon>Thalassolituus</taxon>
    </lineage>
</organism>
<comment type="caution">
    <text evidence="2">The sequence shown here is derived from an EMBL/GenBank/DDBJ whole genome shotgun (WGS) entry which is preliminary data.</text>
</comment>
<dbReference type="EMBL" id="BAABWH010000001">
    <property type="protein sequence ID" value="GAA6143916.1"/>
    <property type="molecule type" value="Genomic_DNA"/>
</dbReference>
<sequence length="84" mass="9591">MLLELAEPDDSMKVIIGLASVEATLADSKVVDFAKAGEKHRAERSHKDKEEKVEQMRKRFEGALPTKKTPVKDFLRKKKAKKKR</sequence>
<keyword evidence="3" id="KW-1185">Reference proteome</keyword>
<accession>A0ABP9ZUV6</accession>
<evidence type="ECO:0000313" key="3">
    <source>
        <dbReference type="Proteomes" id="UP001481413"/>
    </source>
</evidence>
<feature type="compositionally biased region" description="Basic residues" evidence="1">
    <location>
        <begin position="75"/>
        <end position="84"/>
    </location>
</feature>
<feature type="compositionally biased region" description="Basic and acidic residues" evidence="1">
    <location>
        <begin position="37"/>
        <end position="61"/>
    </location>
</feature>
<gene>
    <name evidence="2" type="ORF">NBRC116585_00330</name>
</gene>
<evidence type="ECO:0000313" key="2">
    <source>
        <dbReference type="EMBL" id="GAA6143916.1"/>
    </source>
</evidence>
<evidence type="ECO:0000256" key="1">
    <source>
        <dbReference type="SAM" id="MobiDB-lite"/>
    </source>
</evidence>
<reference evidence="2 3" key="1">
    <citation type="submission" date="2024-04" db="EMBL/GenBank/DDBJ databases">
        <title>Draft genome sequence of Thalassolituus maritimus NBRC 116585.</title>
        <authorList>
            <person name="Miyakawa T."/>
            <person name="Kusuya Y."/>
            <person name="Miura T."/>
        </authorList>
    </citation>
    <scope>NUCLEOTIDE SEQUENCE [LARGE SCALE GENOMIC DNA]</scope>
    <source>
        <strain evidence="2 3">5NW40-0001</strain>
    </source>
</reference>
<dbReference type="Proteomes" id="UP001481413">
    <property type="component" value="Unassembled WGS sequence"/>
</dbReference>